<keyword evidence="1" id="KW-1133">Transmembrane helix</keyword>
<keyword evidence="1" id="KW-0812">Transmembrane</keyword>
<dbReference type="EMBL" id="CAJNIZ010025725">
    <property type="protein sequence ID" value="CAE7486128.1"/>
    <property type="molecule type" value="Genomic_DNA"/>
</dbReference>
<dbReference type="AlphaFoldDB" id="A0A812SI50"/>
<proteinExistence type="predicted"/>
<sequence length="148" mass="17192">MVKFRYHEQSMLAFLPMHSGLQNVLLRADNLDISTLAEPARENEQVGIGEFVRVSQKHRQQNVALGLLVSAFAVLSTFSWDGINFKETNQDAFNDFNVALYTVWNYRWVRALFEPRRLQFHFWNALALPMLEAGEHIAECCLKSLFRE</sequence>
<evidence type="ECO:0000256" key="1">
    <source>
        <dbReference type="SAM" id="Phobius"/>
    </source>
</evidence>
<reference evidence="2" key="1">
    <citation type="submission" date="2021-02" db="EMBL/GenBank/DDBJ databases">
        <authorList>
            <person name="Dougan E. K."/>
            <person name="Rhodes N."/>
            <person name="Thang M."/>
            <person name="Chan C."/>
        </authorList>
    </citation>
    <scope>NUCLEOTIDE SEQUENCE</scope>
</reference>
<keyword evidence="1" id="KW-0472">Membrane</keyword>
<protein>
    <submittedName>
        <fullName evidence="2">ROM3 protein</fullName>
    </submittedName>
</protein>
<comment type="caution">
    <text evidence="2">The sequence shown here is derived from an EMBL/GenBank/DDBJ whole genome shotgun (WGS) entry which is preliminary data.</text>
</comment>
<keyword evidence="3" id="KW-1185">Reference proteome</keyword>
<gene>
    <name evidence="2" type="primary">ROM3</name>
    <name evidence="2" type="ORF">SPIL2461_LOCUS12468</name>
</gene>
<evidence type="ECO:0000313" key="2">
    <source>
        <dbReference type="EMBL" id="CAE7486128.1"/>
    </source>
</evidence>
<feature type="transmembrane region" description="Helical" evidence="1">
    <location>
        <begin position="63"/>
        <end position="80"/>
    </location>
</feature>
<dbReference type="Proteomes" id="UP000649617">
    <property type="component" value="Unassembled WGS sequence"/>
</dbReference>
<name>A0A812SI50_SYMPI</name>
<accession>A0A812SI50</accession>
<evidence type="ECO:0000313" key="3">
    <source>
        <dbReference type="Proteomes" id="UP000649617"/>
    </source>
</evidence>
<organism evidence="2 3">
    <name type="scientific">Symbiodinium pilosum</name>
    <name type="common">Dinoflagellate</name>
    <dbReference type="NCBI Taxonomy" id="2952"/>
    <lineage>
        <taxon>Eukaryota</taxon>
        <taxon>Sar</taxon>
        <taxon>Alveolata</taxon>
        <taxon>Dinophyceae</taxon>
        <taxon>Suessiales</taxon>
        <taxon>Symbiodiniaceae</taxon>
        <taxon>Symbiodinium</taxon>
    </lineage>
</organism>